<sequence>MAGIRLTTSHDSLALGVSADPGSVSALSLTGGLTVAPVEGRTITFGRNRPEVDICVGENDLRVSRRHGLLTRQYGQWWVTNTGQLPLRLPSSRWLSSSEDPVPLPDGYTPLFVRSSPRREHLLELYVAGVDGARPPTRHEAVTQPPRRWRLTEEERLLMVVLGQRYLLHEAQPQPVARQQAAEILAELQPDAGWGVKRVEHMVAAVRKRLSDGGVFGLRREEVGEPVGNTLNDNLLRELVLSTTIVPPDLMLLDQLS</sequence>
<dbReference type="CDD" id="cd00060">
    <property type="entry name" value="FHA"/>
    <property type="match status" value="1"/>
</dbReference>
<dbReference type="InterPro" id="IPR000253">
    <property type="entry name" value="FHA_dom"/>
</dbReference>
<name>A0A1H2S156_9PSEU</name>
<dbReference type="EMBL" id="FNON01000001">
    <property type="protein sequence ID" value="SDW25396.1"/>
    <property type="molecule type" value="Genomic_DNA"/>
</dbReference>
<proteinExistence type="predicted"/>
<keyword evidence="1" id="KW-0597">Phosphoprotein</keyword>
<keyword evidence="4" id="KW-1185">Reference proteome</keyword>
<dbReference type="Proteomes" id="UP000199515">
    <property type="component" value="Unassembled WGS sequence"/>
</dbReference>
<dbReference type="InterPro" id="IPR008984">
    <property type="entry name" value="SMAD_FHA_dom_sf"/>
</dbReference>
<accession>A0A1H2S156</accession>
<dbReference type="RefSeq" id="WP_091285103.1">
    <property type="nucleotide sequence ID" value="NZ_FNON01000001.1"/>
</dbReference>
<gene>
    <name evidence="3" type="ORF">SAMN05421504_10176</name>
</gene>
<evidence type="ECO:0000256" key="1">
    <source>
        <dbReference type="ARBA" id="ARBA00022553"/>
    </source>
</evidence>
<dbReference type="Gene3D" id="2.60.200.20">
    <property type="match status" value="1"/>
</dbReference>
<dbReference type="AlphaFoldDB" id="A0A1H2S156"/>
<protein>
    <recommendedName>
        <fullName evidence="2">FHA domain-containing protein</fullName>
    </recommendedName>
</protein>
<evidence type="ECO:0000259" key="2">
    <source>
        <dbReference type="PROSITE" id="PS50006"/>
    </source>
</evidence>
<dbReference type="PROSITE" id="PS50006">
    <property type="entry name" value="FHA_DOMAIN"/>
    <property type="match status" value="1"/>
</dbReference>
<dbReference type="OrthoDB" id="4213445at2"/>
<dbReference type="STRING" id="589385.SAMN05421504_10176"/>
<organism evidence="3 4">
    <name type="scientific">Amycolatopsis xylanica</name>
    <dbReference type="NCBI Taxonomy" id="589385"/>
    <lineage>
        <taxon>Bacteria</taxon>
        <taxon>Bacillati</taxon>
        <taxon>Actinomycetota</taxon>
        <taxon>Actinomycetes</taxon>
        <taxon>Pseudonocardiales</taxon>
        <taxon>Pseudonocardiaceae</taxon>
        <taxon>Amycolatopsis</taxon>
    </lineage>
</organism>
<evidence type="ECO:0000313" key="3">
    <source>
        <dbReference type="EMBL" id="SDW25396.1"/>
    </source>
</evidence>
<feature type="domain" description="FHA" evidence="2">
    <location>
        <begin position="43"/>
        <end position="94"/>
    </location>
</feature>
<evidence type="ECO:0000313" key="4">
    <source>
        <dbReference type="Proteomes" id="UP000199515"/>
    </source>
</evidence>
<dbReference type="SUPFAM" id="SSF49879">
    <property type="entry name" value="SMAD/FHA domain"/>
    <property type="match status" value="1"/>
</dbReference>
<reference evidence="3 4" key="1">
    <citation type="submission" date="2016-10" db="EMBL/GenBank/DDBJ databases">
        <authorList>
            <person name="de Groot N.N."/>
        </authorList>
    </citation>
    <scope>NUCLEOTIDE SEQUENCE [LARGE SCALE GENOMIC DNA]</scope>
    <source>
        <strain evidence="3 4">CPCC 202699</strain>
    </source>
</reference>